<evidence type="ECO:0000256" key="1">
    <source>
        <dbReference type="ARBA" id="ARBA00022443"/>
    </source>
</evidence>
<feature type="compositionally biased region" description="Acidic residues" evidence="3">
    <location>
        <begin position="237"/>
        <end position="248"/>
    </location>
</feature>
<dbReference type="PANTHER" id="PTHR47219:SF9">
    <property type="entry name" value="GTPASE ACTIVATING PROTEIN AND CENTROSOME-ASSOCIATED, ISOFORM B"/>
    <property type="match status" value="1"/>
</dbReference>
<dbReference type="InterPro" id="IPR036028">
    <property type="entry name" value="SH3-like_dom_sf"/>
</dbReference>
<dbReference type="EMBL" id="JMSN01000168">
    <property type="protein sequence ID" value="KDN36463.1"/>
    <property type="molecule type" value="Genomic_DNA"/>
</dbReference>
<feature type="region of interest" description="Disordered" evidence="3">
    <location>
        <begin position="447"/>
        <end position="476"/>
    </location>
</feature>
<dbReference type="RefSeq" id="XP_013240055.1">
    <property type="nucleotide sequence ID" value="XM_013384601.1"/>
</dbReference>
<name>A0A066V851_TILAU</name>
<dbReference type="GeneID" id="25267600"/>
<protein>
    <submittedName>
        <fullName evidence="6">TBC-domain-containing protein</fullName>
    </submittedName>
</protein>
<feature type="compositionally biased region" description="Gly residues" evidence="3">
    <location>
        <begin position="640"/>
        <end position="649"/>
    </location>
</feature>
<evidence type="ECO:0000256" key="2">
    <source>
        <dbReference type="PROSITE-ProRule" id="PRU00192"/>
    </source>
</evidence>
<dbReference type="InterPro" id="IPR050302">
    <property type="entry name" value="Rab_GAP_TBC_domain"/>
</dbReference>
<feature type="compositionally biased region" description="Low complexity" evidence="3">
    <location>
        <begin position="377"/>
        <end position="391"/>
    </location>
</feature>
<dbReference type="GO" id="GO:0005096">
    <property type="term" value="F:GTPase activator activity"/>
    <property type="evidence" value="ECO:0007669"/>
    <property type="project" value="TreeGrafter"/>
</dbReference>
<feature type="compositionally biased region" description="Polar residues" evidence="3">
    <location>
        <begin position="448"/>
        <end position="463"/>
    </location>
</feature>
<feature type="compositionally biased region" description="Polar residues" evidence="3">
    <location>
        <begin position="737"/>
        <end position="746"/>
    </location>
</feature>
<dbReference type="Pfam" id="PF00566">
    <property type="entry name" value="RabGAP-TBC"/>
    <property type="match status" value="1"/>
</dbReference>
<feature type="domain" description="SH3" evidence="4">
    <location>
        <begin position="17"/>
        <end position="91"/>
    </location>
</feature>
<feature type="compositionally biased region" description="Low complexity" evidence="3">
    <location>
        <begin position="747"/>
        <end position="761"/>
    </location>
</feature>
<feature type="compositionally biased region" description="Polar residues" evidence="3">
    <location>
        <begin position="615"/>
        <end position="632"/>
    </location>
</feature>
<feature type="compositionally biased region" description="Basic and acidic residues" evidence="3">
    <location>
        <begin position="1165"/>
        <end position="1176"/>
    </location>
</feature>
<feature type="domain" description="Rab-GAP TBC" evidence="5">
    <location>
        <begin position="889"/>
        <end position="1083"/>
    </location>
</feature>
<feature type="compositionally biased region" description="Low complexity" evidence="3">
    <location>
        <begin position="571"/>
        <end position="587"/>
    </location>
</feature>
<feature type="compositionally biased region" description="Polar residues" evidence="3">
    <location>
        <begin position="762"/>
        <end position="777"/>
    </location>
</feature>
<dbReference type="Gene3D" id="1.10.472.80">
    <property type="entry name" value="Ypt/Rab-GAP domain of gyp1p, domain 3"/>
    <property type="match status" value="1"/>
</dbReference>
<dbReference type="PROSITE" id="PS50002">
    <property type="entry name" value="SH3"/>
    <property type="match status" value="1"/>
</dbReference>
<feature type="compositionally biased region" description="Low complexity" evidence="3">
    <location>
        <begin position="286"/>
        <end position="300"/>
    </location>
</feature>
<feature type="compositionally biased region" description="Low complexity" evidence="3">
    <location>
        <begin position="650"/>
        <end position="659"/>
    </location>
</feature>
<dbReference type="OrthoDB" id="159449at2759"/>
<organism evidence="6 7">
    <name type="scientific">Tilletiaria anomala (strain ATCC 24038 / CBS 436.72 / UBC 951)</name>
    <dbReference type="NCBI Taxonomy" id="1037660"/>
    <lineage>
        <taxon>Eukaryota</taxon>
        <taxon>Fungi</taxon>
        <taxon>Dikarya</taxon>
        <taxon>Basidiomycota</taxon>
        <taxon>Ustilaginomycotina</taxon>
        <taxon>Exobasidiomycetes</taxon>
        <taxon>Georgefischeriales</taxon>
        <taxon>Tilletiariaceae</taxon>
        <taxon>Tilletiaria</taxon>
    </lineage>
</organism>
<dbReference type="SUPFAM" id="SSF47923">
    <property type="entry name" value="Ypt/Rab-GAP domain of gyp1p"/>
    <property type="match status" value="2"/>
</dbReference>
<dbReference type="Gene3D" id="1.10.8.270">
    <property type="entry name" value="putative rabgap domain of human tbc1 domain family member 14 like domains"/>
    <property type="match status" value="1"/>
</dbReference>
<evidence type="ECO:0000259" key="4">
    <source>
        <dbReference type="PROSITE" id="PS50002"/>
    </source>
</evidence>
<feature type="compositionally biased region" description="Polar residues" evidence="3">
    <location>
        <begin position="258"/>
        <end position="276"/>
    </location>
</feature>
<dbReference type="InParanoid" id="A0A066V851"/>
<dbReference type="PANTHER" id="PTHR47219">
    <property type="entry name" value="RAB GTPASE-ACTIVATING PROTEIN 1-LIKE"/>
    <property type="match status" value="1"/>
</dbReference>
<dbReference type="Gene3D" id="1.10.10.750">
    <property type="entry name" value="Ypt/Rab-GAP domain of gyp1p, domain 1"/>
    <property type="match status" value="1"/>
</dbReference>
<feature type="region of interest" description="Disordered" evidence="3">
    <location>
        <begin position="214"/>
        <end position="399"/>
    </location>
</feature>
<feature type="compositionally biased region" description="Low complexity" evidence="3">
    <location>
        <begin position="464"/>
        <end position="476"/>
    </location>
</feature>
<feature type="region of interest" description="Disordered" evidence="3">
    <location>
        <begin position="1155"/>
        <end position="1188"/>
    </location>
</feature>
<sequence length="1188" mass="124289">MDAHTLNAWTRFALQKGGIGKCTALIDNPATDQDDLMFMTGEEIIVLRRLDEDESGVKRRSGMPDADSWFLGYCEGVVGRFKGAHVQFHGKLKKPVLMRRSGVGSVRDASTRPMSKSDLFNMHVSQVPPGMPITAVNSDGEEGGSSSSGHQYRQNGSNGHGSVAAAPGQHHRTDPVSAASAALNGYRGMMATTPTKASYSQGLTSNCINRAGLGITTPPLSDETHRRTGSASHLGGDDEDGDQSEESESALPWARRSIASSTEDTPSQSLSESAITASHAASVGSNQQTQRNHNQHQQRYPGGGGGVDGQAGLTSMAHLNTAILPPSPISSNESPIHRRSNDGGGANGLYSSSQYPSSNGYGGPGGAGRPRAHGHTSKSLSGSSSRSNATTDSEDADDSAAFQRRRDYTFSIYDVYGRDSVAFPNFSLDDAAAAGGGIVPAAMARTQAARQLSRQQQGHAQQRASGSLSGSNSATASGAGLASAVNHLTLNTRDANAAAAAAAAATSSADPITPRPLLFASDAGAGAGSVKGGSGAPSSATSAGLALWQAGAKRPNAPPPLDGMQLPPQPQASLQPSQQQQQASLQQGPVFGFDPRRRPSAQAGNGPGGLGLPPSSTTNRAQDIPSPTQSSFRPLVSSGLGSGPGGPGGLAPLSTSPGTGPSGPGMSGGYNNSMRSPYGSLAPGSNGGRSSVQPGEPHGRVSSDTSRSIGGASSPGFPPTRSSSDRTSIRERGSFQLKKNPSNPFPSGTASNAAGSSSNLSITPNSISRSPSPSLLATSPGAHSASGGFSSPGLAPGTPNSAHFRQRIPSPGPPPGSALGPETPTGPMLGQNGMPLKFDSLGFIAGTSPDFPAPREDSEAKDKWMQVLQENDLAAARKSRKVKKMVRDGIPASMRGRVWLFLANSSVRRRPGLFEMLCKQSQAAKGRKGKEEAYDAIEKDVGRSFPDHQLFIGENSTGRADLEAILKAYVHFNPFIGYTQGMGLIAGIFMLQMPPEDAFWMLCALLREPHMEGYFSGNLKQLHVDGVVFARLLQHMDPQLQSRLSDLGIDASHFAPNWFLPLFVRVLPWQTLLRVWDVFFFEGPVWLLRVGLALIRICRDVLMDSSAIPDHGEALRVLLHPPQHLSSPDNVLSCALSAKLKDGEVRKLSRNASKLVRQDLSGGGERGRASSREENASRSTSAPARPRA</sequence>
<feature type="compositionally biased region" description="Basic and acidic residues" evidence="3">
    <location>
        <begin position="723"/>
        <end position="733"/>
    </location>
</feature>
<feature type="compositionally biased region" description="Polar residues" evidence="3">
    <location>
        <begin position="349"/>
        <end position="359"/>
    </location>
</feature>
<dbReference type="InterPro" id="IPR035969">
    <property type="entry name" value="Rab-GAP_TBC_sf"/>
</dbReference>
<feature type="region of interest" description="Disordered" evidence="3">
    <location>
        <begin position="552"/>
        <end position="834"/>
    </location>
</feature>
<keyword evidence="7" id="KW-1185">Reference proteome</keyword>
<accession>A0A066V851</accession>
<evidence type="ECO:0000313" key="7">
    <source>
        <dbReference type="Proteomes" id="UP000027361"/>
    </source>
</evidence>
<dbReference type="AlphaFoldDB" id="A0A066V851"/>
<dbReference type="InterPro" id="IPR000195">
    <property type="entry name" value="Rab-GAP-TBC_dom"/>
</dbReference>
<dbReference type="HOGENOM" id="CLU_278872_0_0_1"/>
<gene>
    <name evidence="6" type="ORF">K437DRAFT_54592</name>
</gene>
<dbReference type="Proteomes" id="UP000027361">
    <property type="component" value="Unassembled WGS sequence"/>
</dbReference>
<evidence type="ECO:0000259" key="5">
    <source>
        <dbReference type="PROSITE" id="PS50086"/>
    </source>
</evidence>
<comment type="caution">
    <text evidence="6">The sequence shown here is derived from an EMBL/GenBank/DDBJ whole genome shotgun (WGS) entry which is preliminary data.</text>
</comment>
<feature type="region of interest" description="Disordered" evidence="3">
    <location>
        <begin position="128"/>
        <end position="177"/>
    </location>
</feature>
<dbReference type="InterPro" id="IPR001452">
    <property type="entry name" value="SH3_domain"/>
</dbReference>
<dbReference type="SMART" id="SM00164">
    <property type="entry name" value="TBC"/>
    <property type="match status" value="1"/>
</dbReference>
<evidence type="ECO:0000313" key="6">
    <source>
        <dbReference type="EMBL" id="KDN36463.1"/>
    </source>
</evidence>
<dbReference type="OMA" id="WYSELNS"/>
<reference evidence="6 7" key="1">
    <citation type="submission" date="2014-05" db="EMBL/GenBank/DDBJ databases">
        <title>Draft genome sequence of a rare smut relative, Tilletiaria anomala UBC 951.</title>
        <authorList>
            <consortium name="DOE Joint Genome Institute"/>
            <person name="Toome M."/>
            <person name="Kuo A."/>
            <person name="Henrissat B."/>
            <person name="Lipzen A."/>
            <person name="Tritt A."/>
            <person name="Yoshinaga Y."/>
            <person name="Zane M."/>
            <person name="Barry K."/>
            <person name="Grigoriev I.V."/>
            <person name="Spatafora J.W."/>
            <person name="Aimea M.C."/>
        </authorList>
    </citation>
    <scope>NUCLEOTIDE SEQUENCE [LARGE SCALE GENOMIC DNA]</scope>
    <source>
        <strain evidence="6 7">UBC 951</strain>
    </source>
</reference>
<proteinExistence type="predicted"/>
<evidence type="ECO:0000256" key="3">
    <source>
        <dbReference type="SAM" id="MobiDB-lite"/>
    </source>
</evidence>
<keyword evidence="1 2" id="KW-0728">SH3 domain</keyword>
<dbReference type="SUPFAM" id="SSF50044">
    <property type="entry name" value="SH3-domain"/>
    <property type="match status" value="1"/>
</dbReference>
<dbReference type="PROSITE" id="PS50086">
    <property type="entry name" value="TBC_RABGAP"/>
    <property type="match status" value="1"/>
</dbReference>
<dbReference type="GO" id="GO:0031267">
    <property type="term" value="F:small GTPase binding"/>
    <property type="evidence" value="ECO:0007669"/>
    <property type="project" value="TreeGrafter"/>
</dbReference>
<dbReference type="STRING" id="1037660.A0A066V851"/>